<gene>
    <name evidence="1" type="ORF">GOODEAATRI_016127</name>
</gene>
<protein>
    <submittedName>
        <fullName evidence="1">Uncharacterized protein</fullName>
    </submittedName>
</protein>
<dbReference type="EMBL" id="JAHRIO010071192">
    <property type="protein sequence ID" value="MEQ2181875.1"/>
    <property type="molecule type" value="Genomic_DNA"/>
</dbReference>
<proteinExistence type="predicted"/>
<keyword evidence="2" id="KW-1185">Reference proteome</keyword>
<name>A0ABV0PEJ0_9TELE</name>
<organism evidence="1 2">
    <name type="scientific">Goodea atripinnis</name>
    <dbReference type="NCBI Taxonomy" id="208336"/>
    <lineage>
        <taxon>Eukaryota</taxon>
        <taxon>Metazoa</taxon>
        <taxon>Chordata</taxon>
        <taxon>Craniata</taxon>
        <taxon>Vertebrata</taxon>
        <taxon>Euteleostomi</taxon>
        <taxon>Actinopterygii</taxon>
        <taxon>Neopterygii</taxon>
        <taxon>Teleostei</taxon>
        <taxon>Neoteleostei</taxon>
        <taxon>Acanthomorphata</taxon>
        <taxon>Ovalentaria</taxon>
        <taxon>Atherinomorphae</taxon>
        <taxon>Cyprinodontiformes</taxon>
        <taxon>Goodeidae</taxon>
        <taxon>Goodea</taxon>
    </lineage>
</organism>
<comment type="caution">
    <text evidence="1">The sequence shown here is derived from an EMBL/GenBank/DDBJ whole genome shotgun (WGS) entry which is preliminary data.</text>
</comment>
<evidence type="ECO:0000313" key="2">
    <source>
        <dbReference type="Proteomes" id="UP001476798"/>
    </source>
</evidence>
<accession>A0ABV0PEJ0</accession>
<dbReference type="Proteomes" id="UP001476798">
    <property type="component" value="Unassembled WGS sequence"/>
</dbReference>
<evidence type="ECO:0000313" key="1">
    <source>
        <dbReference type="EMBL" id="MEQ2181875.1"/>
    </source>
</evidence>
<reference evidence="1 2" key="1">
    <citation type="submission" date="2021-06" db="EMBL/GenBank/DDBJ databases">
        <authorList>
            <person name="Palmer J.M."/>
        </authorList>
    </citation>
    <scope>NUCLEOTIDE SEQUENCE [LARGE SCALE GENOMIC DNA]</scope>
    <source>
        <strain evidence="1 2">GA_2019</strain>
        <tissue evidence="1">Muscle</tissue>
    </source>
</reference>
<sequence length="101" mass="10708">MKLSGSPCCRLSPTQTEQLSAQGKSFCCCYSVCTSEGGHVNITMICPPRGQLLRLFISVLCRRNFSSSSSPSDGGRDGSVCDEASGFCLMYFSCAQATAEG</sequence>